<keyword evidence="2" id="KW-0521">NADP</keyword>
<sequence length="232" mass="26417">MLQTESTNGNAAGYDIVHFAKNRYSAKAYDPSRKISDQDVEKIKELLRYSASSVNSQPWHFILTSSDEAKEKIAKSTDRIYPFNSNSIRKASHVVVFCSKLDIEEDYLQRVLQQEEKDGRFAADPAMKDRMHAGRNMFINIHKQDMKDVQHWMDKQVYLNIGSFLLGVAAIGIDATPMEGIEVKVLDDEFGLRERGYSSLVVVTLGYHDPEADYNAKLTKSRLPYSEILTEV</sequence>
<evidence type="ECO:0000256" key="1">
    <source>
        <dbReference type="ARBA" id="ARBA00007118"/>
    </source>
</evidence>
<dbReference type="InterPro" id="IPR000415">
    <property type="entry name" value="Nitroreductase-like"/>
</dbReference>
<dbReference type="RefSeq" id="WP_145345729.1">
    <property type="nucleotide sequence ID" value="NZ_CP036261.1"/>
</dbReference>
<keyword evidence="3 5" id="KW-0560">Oxidoreductase</keyword>
<comment type="similarity">
    <text evidence="1">Belongs to the nitroreductase family.</text>
</comment>
<organism evidence="5 6">
    <name type="scientific">Rosistilla ulvae</name>
    <dbReference type="NCBI Taxonomy" id="1930277"/>
    <lineage>
        <taxon>Bacteria</taxon>
        <taxon>Pseudomonadati</taxon>
        <taxon>Planctomycetota</taxon>
        <taxon>Planctomycetia</taxon>
        <taxon>Pirellulales</taxon>
        <taxon>Pirellulaceae</taxon>
        <taxon>Rosistilla</taxon>
    </lineage>
</organism>
<dbReference type="OrthoDB" id="9812105at2"/>
<evidence type="ECO:0000313" key="5">
    <source>
        <dbReference type="EMBL" id="QDS88475.1"/>
    </source>
</evidence>
<dbReference type="EMBL" id="CP036261">
    <property type="protein sequence ID" value="QDS88475.1"/>
    <property type="molecule type" value="Genomic_DNA"/>
</dbReference>
<dbReference type="KEGG" id="ruv:EC9_26660"/>
<dbReference type="PANTHER" id="PTHR43673">
    <property type="entry name" value="NAD(P)H NITROREDUCTASE YDGI-RELATED"/>
    <property type="match status" value="1"/>
</dbReference>
<protein>
    <submittedName>
        <fullName evidence="5">Oxygen-insensitive NAD(P)H nitroreductase</fullName>
        <ecNumber evidence="5">1.-.-.-</ecNumber>
    </submittedName>
</protein>
<dbReference type="PANTHER" id="PTHR43673:SF10">
    <property type="entry name" value="NADH DEHYDROGENASE_NAD(P)H NITROREDUCTASE XCC3605-RELATED"/>
    <property type="match status" value="1"/>
</dbReference>
<dbReference type="CDD" id="cd02149">
    <property type="entry name" value="NfsB-like"/>
    <property type="match status" value="1"/>
</dbReference>
<dbReference type="Pfam" id="PF00881">
    <property type="entry name" value="Nitroreductase"/>
    <property type="match status" value="1"/>
</dbReference>
<dbReference type="GO" id="GO:0016491">
    <property type="term" value="F:oxidoreductase activity"/>
    <property type="evidence" value="ECO:0007669"/>
    <property type="project" value="UniProtKB-KW"/>
</dbReference>
<dbReference type="InterPro" id="IPR029479">
    <property type="entry name" value="Nitroreductase"/>
</dbReference>
<evidence type="ECO:0000259" key="4">
    <source>
        <dbReference type="Pfam" id="PF00881"/>
    </source>
</evidence>
<reference evidence="5 6" key="1">
    <citation type="submission" date="2019-02" db="EMBL/GenBank/DDBJ databases">
        <title>Deep-cultivation of Planctomycetes and their phenomic and genomic characterization uncovers novel biology.</title>
        <authorList>
            <person name="Wiegand S."/>
            <person name="Jogler M."/>
            <person name="Boedeker C."/>
            <person name="Pinto D."/>
            <person name="Vollmers J."/>
            <person name="Rivas-Marin E."/>
            <person name="Kohn T."/>
            <person name="Peeters S.H."/>
            <person name="Heuer A."/>
            <person name="Rast P."/>
            <person name="Oberbeckmann S."/>
            <person name="Bunk B."/>
            <person name="Jeske O."/>
            <person name="Meyerdierks A."/>
            <person name="Storesund J.E."/>
            <person name="Kallscheuer N."/>
            <person name="Luecker S."/>
            <person name="Lage O.M."/>
            <person name="Pohl T."/>
            <person name="Merkel B.J."/>
            <person name="Hornburger P."/>
            <person name="Mueller R.-W."/>
            <person name="Bruemmer F."/>
            <person name="Labrenz M."/>
            <person name="Spormann A.M."/>
            <person name="Op den Camp H."/>
            <person name="Overmann J."/>
            <person name="Amann R."/>
            <person name="Jetten M.S.M."/>
            <person name="Mascher T."/>
            <person name="Medema M.H."/>
            <person name="Devos D.P."/>
            <person name="Kaster A.-K."/>
            <person name="Ovreas L."/>
            <person name="Rohde M."/>
            <person name="Galperin M.Y."/>
            <person name="Jogler C."/>
        </authorList>
    </citation>
    <scope>NUCLEOTIDE SEQUENCE [LARGE SCALE GENOMIC DNA]</scope>
    <source>
        <strain evidence="5 6">EC9</strain>
    </source>
</reference>
<dbReference type="Gene3D" id="3.40.109.10">
    <property type="entry name" value="NADH Oxidase"/>
    <property type="match status" value="1"/>
</dbReference>
<dbReference type="AlphaFoldDB" id="A0A517M0S7"/>
<evidence type="ECO:0000313" key="6">
    <source>
        <dbReference type="Proteomes" id="UP000319557"/>
    </source>
</evidence>
<proteinExistence type="inferred from homology"/>
<dbReference type="Proteomes" id="UP000319557">
    <property type="component" value="Chromosome"/>
</dbReference>
<evidence type="ECO:0000256" key="3">
    <source>
        <dbReference type="ARBA" id="ARBA00023002"/>
    </source>
</evidence>
<gene>
    <name evidence="5" type="primary">nfnB</name>
    <name evidence="5" type="ORF">EC9_26660</name>
</gene>
<accession>A0A517M0S7</accession>
<dbReference type="EC" id="1.-.-.-" evidence="5"/>
<keyword evidence="6" id="KW-1185">Reference proteome</keyword>
<evidence type="ECO:0000256" key="2">
    <source>
        <dbReference type="ARBA" id="ARBA00022857"/>
    </source>
</evidence>
<dbReference type="NCBIfam" id="NF008275">
    <property type="entry name" value="PRK11053.1"/>
    <property type="match status" value="1"/>
</dbReference>
<feature type="domain" description="Nitroreductase" evidence="4">
    <location>
        <begin position="21"/>
        <end position="207"/>
    </location>
</feature>
<name>A0A517M0S7_9BACT</name>
<dbReference type="InterPro" id="IPR033878">
    <property type="entry name" value="NfsB-like"/>
</dbReference>
<dbReference type="SUPFAM" id="SSF55469">
    <property type="entry name" value="FMN-dependent nitroreductase-like"/>
    <property type="match status" value="1"/>
</dbReference>